<protein>
    <submittedName>
        <fullName evidence="2">Uncharacterized protein</fullName>
    </submittedName>
</protein>
<accession>A0A0D9X3D5</accession>
<dbReference type="Gramene" id="LPERR08G00190.1">
    <property type="protein sequence ID" value="LPERR08G00190.1"/>
    <property type="gene ID" value="LPERR08G00190"/>
</dbReference>
<reference evidence="2 3" key="1">
    <citation type="submission" date="2012-08" db="EMBL/GenBank/DDBJ databases">
        <title>Oryza genome evolution.</title>
        <authorList>
            <person name="Wing R.A."/>
        </authorList>
    </citation>
    <scope>NUCLEOTIDE SEQUENCE</scope>
</reference>
<proteinExistence type="predicted"/>
<evidence type="ECO:0000313" key="3">
    <source>
        <dbReference type="Proteomes" id="UP000032180"/>
    </source>
</evidence>
<name>A0A0D9X3D5_9ORYZ</name>
<feature type="region of interest" description="Disordered" evidence="1">
    <location>
        <begin position="34"/>
        <end position="53"/>
    </location>
</feature>
<reference evidence="2" key="3">
    <citation type="submission" date="2015-04" db="UniProtKB">
        <authorList>
            <consortium name="EnsemblPlants"/>
        </authorList>
    </citation>
    <scope>IDENTIFICATION</scope>
</reference>
<dbReference type="Proteomes" id="UP000032180">
    <property type="component" value="Chromosome 8"/>
</dbReference>
<reference evidence="3" key="2">
    <citation type="submission" date="2013-12" db="EMBL/GenBank/DDBJ databases">
        <authorList>
            <person name="Yu Y."/>
            <person name="Lee S."/>
            <person name="de Baynast K."/>
            <person name="Wissotski M."/>
            <person name="Liu L."/>
            <person name="Talag J."/>
            <person name="Goicoechea J."/>
            <person name="Angelova A."/>
            <person name="Jetty R."/>
            <person name="Kudrna D."/>
            <person name="Golser W."/>
            <person name="Rivera L."/>
            <person name="Zhang J."/>
            <person name="Wing R."/>
        </authorList>
    </citation>
    <scope>NUCLEOTIDE SEQUENCE</scope>
</reference>
<dbReference type="AlphaFoldDB" id="A0A0D9X3D5"/>
<keyword evidence="3" id="KW-1185">Reference proteome</keyword>
<evidence type="ECO:0000256" key="1">
    <source>
        <dbReference type="SAM" id="MobiDB-lite"/>
    </source>
</evidence>
<dbReference type="HOGENOM" id="CLU_3071575_0_0_1"/>
<dbReference type="EnsemblPlants" id="LPERR08G00190.1">
    <property type="protein sequence ID" value="LPERR08G00190.1"/>
    <property type="gene ID" value="LPERR08G00190"/>
</dbReference>
<organism evidence="2 3">
    <name type="scientific">Leersia perrieri</name>
    <dbReference type="NCBI Taxonomy" id="77586"/>
    <lineage>
        <taxon>Eukaryota</taxon>
        <taxon>Viridiplantae</taxon>
        <taxon>Streptophyta</taxon>
        <taxon>Embryophyta</taxon>
        <taxon>Tracheophyta</taxon>
        <taxon>Spermatophyta</taxon>
        <taxon>Magnoliopsida</taxon>
        <taxon>Liliopsida</taxon>
        <taxon>Poales</taxon>
        <taxon>Poaceae</taxon>
        <taxon>BOP clade</taxon>
        <taxon>Oryzoideae</taxon>
        <taxon>Oryzeae</taxon>
        <taxon>Oryzinae</taxon>
        <taxon>Leersia</taxon>
    </lineage>
</organism>
<sequence length="53" mass="5893">MLQDLFSTSSKIQMLSQHFLNLAHPLDSPASIPSHTPMCPSLLSPRSRHLLLP</sequence>
<evidence type="ECO:0000313" key="2">
    <source>
        <dbReference type="EnsemblPlants" id="LPERR08G00190.1"/>
    </source>
</evidence>